<dbReference type="RefSeq" id="WP_074572756.1">
    <property type="nucleotide sequence ID" value="NZ_FNJQ01000021.1"/>
</dbReference>
<dbReference type="GO" id="GO:0046872">
    <property type="term" value="F:metal ion binding"/>
    <property type="evidence" value="ECO:0007669"/>
    <property type="project" value="UniProtKB-KW"/>
</dbReference>
<evidence type="ECO:0000259" key="6">
    <source>
        <dbReference type="Pfam" id="PF18089"/>
    </source>
</evidence>
<proteinExistence type="inferred from homology"/>
<dbReference type="Pfam" id="PF18089">
    <property type="entry name" value="DAPG_hydrolase"/>
    <property type="match status" value="1"/>
</dbReference>
<evidence type="ECO:0000256" key="1">
    <source>
        <dbReference type="ARBA" id="ARBA00001947"/>
    </source>
</evidence>
<name>A0A1H0T622_SELRU</name>
<dbReference type="GO" id="GO:0016787">
    <property type="term" value="F:hydrolase activity"/>
    <property type="evidence" value="ECO:0007669"/>
    <property type="project" value="UniProtKB-KW"/>
</dbReference>
<evidence type="ECO:0000256" key="2">
    <source>
        <dbReference type="ARBA" id="ARBA00022723"/>
    </source>
</evidence>
<evidence type="ECO:0000256" key="3">
    <source>
        <dbReference type="ARBA" id="ARBA00022801"/>
    </source>
</evidence>
<dbReference type="AlphaFoldDB" id="A0A1H0T622"/>
<evidence type="ECO:0000313" key="7">
    <source>
        <dbReference type="EMBL" id="SDP49449.1"/>
    </source>
</evidence>
<keyword evidence="3" id="KW-0378">Hydrolase</keyword>
<accession>A0A1H0T622</accession>
<protein>
    <recommendedName>
        <fullName evidence="6">DAPG hydrolase PhiG domain-containing protein</fullName>
    </recommendedName>
</protein>
<dbReference type="EMBL" id="FNJQ01000021">
    <property type="protein sequence ID" value="SDP49449.1"/>
    <property type="molecule type" value="Genomic_DNA"/>
</dbReference>
<dbReference type="OrthoDB" id="2052122at2"/>
<organism evidence="7 8">
    <name type="scientific">Selenomonas ruminantium</name>
    <dbReference type="NCBI Taxonomy" id="971"/>
    <lineage>
        <taxon>Bacteria</taxon>
        <taxon>Bacillati</taxon>
        <taxon>Bacillota</taxon>
        <taxon>Negativicutes</taxon>
        <taxon>Selenomonadales</taxon>
        <taxon>Selenomonadaceae</taxon>
        <taxon>Selenomonas</taxon>
    </lineage>
</organism>
<feature type="domain" description="DAPG hydrolase PhiG" evidence="6">
    <location>
        <begin position="51"/>
        <end position="260"/>
    </location>
</feature>
<gene>
    <name evidence="7" type="ORF">SAMN05216366_12161</name>
</gene>
<comment type="cofactor">
    <cofactor evidence="1">
        <name>Zn(2+)</name>
        <dbReference type="ChEBI" id="CHEBI:29105"/>
    </cofactor>
</comment>
<keyword evidence="4" id="KW-0862">Zinc</keyword>
<dbReference type="InterPro" id="IPR041526">
    <property type="entry name" value="DAPG_hydrolase"/>
</dbReference>
<sequence length="266" mass="29611">MKLFLGKKVGVSKEEKALSYYKFFERDMANIPAEKIALLDAPQEKSAVPFEEKNLYLAGKDKDYAQVGYGTAANGTGFVCNETYMPGVTPEMLDWWFPWHSVGSDLRYKIWDPEDHYFARADKADYVCDPNVPVNEKTWGVNHYILEDVGGGPGFLKICFKSPADFGFETSLIGKENCASLVCGIGDGSCAAAMAHKWYPYQDGVMLCSRFWIGYGVVDGEIRCTLPDGAKVPVEVSKGLFAHNIKEFTNLAAILPEVYAENKDNF</sequence>
<evidence type="ECO:0000313" key="8">
    <source>
        <dbReference type="Proteomes" id="UP000182412"/>
    </source>
</evidence>
<comment type="similarity">
    <text evidence="5">Belongs to the DAPG/phloretin hydrolase family.</text>
</comment>
<keyword evidence="2" id="KW-0479">Metal-binding</keyword>
<dbReference type="Proteomes" id="UP000182412">
    <property type="component" value="Unassembled WGS sequence"/>
</dbReference>
<reference evidence="7 8" key="1">
    <citation type="submission" date="2016-10" db="EMBL/GenBank/DDBJ databases">
        <authorList>
            <person name="de Groot N.N."/>
        </authorList>
    </citation>
    <scope>NUCLEOTIDE SEQUENCE [LARGE SCALE GENOMIC DNA]</scope>
    <source>
        <strain evidence="7 8">S137</strain>
    </source>
</reference>
<evidence type="ECO:0000256" key="4">
    <source>
        <dbReference type="ARBA" id="ARBA00022833"/>
    </source>
</evidence>
<evidence type="ECO:0000256" key="5">
    <source>
        <dbReference type="ARBA" id="ARBA00023459"/>
    </source>
</evidence>